<name>A0ABP6G1T6_9ACTN</name>
<reference evidence="2" key="1">
    <citation type="journal article" date="2019" name="Int. J. Syst. Evol. Microbiol.">
        <title>The Global Catalogue of Microorganisms (GCM) 10K type strain sequencing project: providing services to taxonomists for standard genome sequencing and annotation.</title>
        <authorList>
            <consortium name="The Broad Institute Genomics Platform"/>
            <consortium name="The Broad Institute Genome Sequencing Center for Infectious Disease"/>
            <person name="Wu L."/>
            <person name="Ma J."/>
        </authorList>
    </citation>
    <scope>NUCLEOTIDE SEQUENCE [LARGE SCALE GENOMIC DNA]</scope>
    <source>
        <strain evidence="2">JCM 4542</strain>
    </source>
</reference>
<dbReference type="EMBL" id="BAAASL010000002">
    <property type="protein sequence ID" value="GAA2709323.1"/>
    <property type="molecule type" value="Genomic_DNA"/>
</dbReference>
<keyword evidence="2" id="KW-1185">Reference proteome</keyword>
<proteinExistence type="predicted"/>
<evidence type="ECO:0008006" key="3">
    <source>
        <dbReference type="Google" id="ProtNLM"/>
    </source>
</evidence>
<comment type="caution">
    <text evidence="1">The sequence shown here is derived from an EMBL/GenBank/DDBJ whole genome shotgun (WGS) entry which is preliminary data.</text>
</comment>
<evidence type="ECO:0000313" key="2">
    <source>
        <dbReference type="Proteomes" id="UP001500886"/>
    </source>
</evidence>
<sequence length="103" mass="11154">MLPQKFSAATTSIFLPEPDPLAADALPLAFASVEDEVEQAVAVAAVRAATAATRTARADGRWDRDVAAVGMGGSFGRCRWLCDPYRRAGTRPEGKWKRLSYQL</sequence>
<organism evidence="1 2">
    <name type="scientific">Streptomyces luteosporeus</name>
    <dbReference type="NCBI Taxonomy" id="173856"/>
    <lineage>
        <taxon>Bacteria</taxon>
        <taxon>Bacillati</taxon>
        <taxon>Actinomycetota</taxon>
        <taxon>Actinomycetes</taxon>
        <taxon>Kitasatosporales</taxon>
        <taxon>Streptomycetaceae</taxon>
        <taxon>Streptomyces</taxon>
    </lineage>
</organism>
<evidence type="ECO:0000313" key="1">
    <source>
        <dbReference type="EMBL" id="GAA2709323.1"/>
    </source>
</evidence>
<gene>
    <name evidence="1" type="ORF">GCM10010315_07210</name>
</gene>
<protein>
    <recommendedName>
        <fullName evidence="3">Acyl-CoA carboxylase subunit epsilon</fullName>
    </recommendedName>
</protein>
<dbReference type="Proteomes" id="UP001500886">
    <property type="component" value="Unassembled WGS sequence"/>
</dbReference>
<accession>A0ABP6G1T6</accession>